<keyword evidence="6 21" id="KW-0808">Transferase</keyword>
<keyword evidence="7 21" id="KW-0949">S-adenosyl-L-methionine</keyword>
<dbReference type="InterPro" id="IPR026890">
    <property type="entry name" value="Mononeg_mRNAcap"/>
</dbReference>
<dbReference type="GO" id="GO:0030430">
    <property type="term" value="C:host cell cytoplasm"/>
    <property type="evidence" value="ECO:0007669"/>
    <property type="project" value="UniProtKB-SubCell"/>
</dbReference>
<comment type="catalytic activity">
    <reaction evidence="16">
        <text>a 5'-end triphospho-adenylyl-adenylyl-cytidylyl-adenosine in mRNA + GDP + H(+) = a 5'-end (5'-triphosphoguanosine)-adenylyl-adenylyl-cytidylyl-adenosine in mRNA + diphosphate</text>
        <dbReference type="Rhea" id="RHEA:65436"/>
        <dbReference type="Rhea" id="RHEA-COMP:16797"/>
        <dbReference type="Rhea" id="RHEA-COMP:16799"/>
        <dbReference type="ChEBI" id="CHEBI:15378"/>
        <dbReference type="ChEBI" id="CHEBI:33019"/>
        <dbReference type="ChEBI" id="CHEBI:58189"/>
        <dbReference type="ChEBI" id="CHEBI:156484"/>
        <dbReference type="ChEBI" id="CHEBI:156503"/>
        <dbReference type="EC" id="2.7.7.88"/>
    </reaction>
</comment>
<evidence type="ECO:0000256" key="6">
    <source>
        <dbReference type="ARBA" id="ARBA00022679"/>
    </source>
</evidence>
<dbReference type="PROSITE" id="PS51590">
    <property type="entry name" value="SAM_MT_MNV_L"/>
    <property type="match status" value="1"/>
</dbReference>
<dbReference type="PIRSF" id="PIRSF000830">
    <property type="entry name" value="RNA_pol_ParamyxoV"/>
    <property type="match status" value="1"/>
</dbReference>
<evidence type="ECO:0000256" key="3">
    <source>
        <dbReference type="ARBA" id="ARBA00022484"/>
    </source>
</evidence>
<keyword evidence="14 21" id="KW-0506">mRNA capping</keyword>
<comment type="subcellular location">
    <subcellularLocation>
        <location evidence="21">Virion</location>
    </subcellularLocation>
    <subcellularLocation>
        <location evidence="21">Host cytoplasm</location>
    </subcellularLocation>
</comment>
<comment type="function">
    <text evidence="21">RNA-directed RNA polymerase that catalyzes the transcription of viral mRNAs, their capping and polyadenylation. The template is composed of the viral RNA tightly encapsidated by the nucleoprotein (N). The viral polymerase binds to the genomic RNA at the 3' leader promoter, and transcribes subsequently all viral mRNAs with a decreasing efficiency. The first gene is the most transcribed, and the last the least transcribed. The viral phosphoprotein acts as a processivity factor. Capping is concomitant with initiation of mRNA transcription. Indeed, a GDP polyribonucleotidyl transferase (PRNTase) adds the cap structure when the nascent RNA chain length has reached few nucleotides. Ribose 2'-O methylation of viral mRNA cap precedes and facilitates subsequent guanine-N-7 methylation, both activities being carried by the viral polymerase. Polyadenylation of mRNAs occur by a stuttering mechanism at a slipery stop site present at the end viral genes. After finishing transcription of a mRNA, the polymerase can resume transcription of the downstream gene.</text>
</comment>
<evidence type="ECO:0000256" key="10">
    <source>
        <dbReference type="ARBA" id="ARBA00022801"/>
    </source>
</evidence>
<evidence type="ECO:0000256" key="9">
    <source>
        <dbReference type="ARBA" id="ARBA00022741"/>
    </source>
</evidence>
<dbReference type="GO" id="GO:0016787">
    <property type="term" value="F:hydrolase activity"/>
    <property type="evidence" value="ECO:0007669"/>
    <property type="project" value="UniProtKB-KW"/>
</dbReference>
<evidence type="ECO:0000256" key="21">
    <source>
        <dbReference type="PIRNR" id="PIRNR000830"/>
    </source>
</evidence>
<proteinExistence type="inferred from homology"/>
<dbReference type="GO" id="GO:0004482">
    <property type="term" value="F:mRNA 5'-cap (guanine-N7-)-methyltransferase activity"/>
    <property type="evidence" value="ECO:0007669"/>
    <property type="project" value="InterPro"/>
</dbReference>
<sequence length="2044" mass="234483">MDYSDSHLQSAIRPDERRYIFKEPFEKCPGFLSSYRCSIPISINLVSIESERTYGHLLSQVYSTKDLGLSWVKQYLPSALEASCKAVCDVLNQIVPNISIPHLMADNYAVHLISVCVLWEDIRSRMQALSGVSNKWMTNTKEPPGIKQSHICGKILLCQIKERWFAYSYDQVMMLSDTIWARVNVLLYHHYLPSVLTSKVPVPYIEKCYSMIDEYFWDIGNDIYNGVKNWESIVLGRLVEVYDPYPGGKDYLLPVLKEMEEGGYFFVKEQYNFLCSLDLKPDQFSELFGLNRHWGHPTVNEAGGCEKTKKISQNRPTPDLGTLMESVGCLKRQYVVSFISKHGRWPSILNGKDIKNHNLRQLVMSHSRHINLYQDKITPTDWNSLEFGKELEFDMFLDYTELLDDKSIAPFRSEVRSLFNPTVLGYKPPRSKRSRRLLKAILEITELDIEEIIMKIRRREVDPEWFIVILHSKERELKINPRLFAMMVLEMRMYFVVTEKNISEKVFPYFPQQTMTMSESDLCKRMYSFSGPTKHRQLYIPFFIMIDFKSWNIHWWELSTVDVMRFIESILGQPGLYTFTHEFFSRCLMVLSSPLNPPSSIVGKENSTGEPQECETLWYNHLGGWDGLRQKGWTAATIALLLLVEHKTGISSQIIGQADNQICKIHIPREDNGLSPSEYIKTNIDHLQQQVKLFTDTLDKIVTDIGLVLKKEETLVSSNLIIYGKDIMLEGAYLSQASKRISRALSDVNTVVPSLFTKVLTIHSAGLSSAQKTHIPVIPCILANTLSVINFINGARFSQLIMKSNSPDIWEWLGSENAMLFLLSGAADIGGAPILNILNYLYRGHPDSLSMYTTYLHLSSNVNPIARKLYLYLQRKLFNVGEADPELLISNPCSTNIESYPLVSSRYRRQLEKIVIKKTKNKCLKELFPTESTEIDKDIFKFLISTEPLYPRLLHEIMRLLPTSVRLSFLAKFSNTRTVHIMLKEDKRQVEFDDYGVDDVYSAPGPEDLRIKVDDIDEKMLVHLKGLYDKLRGMRNLDEELMCPTKLAQMLRDYTWSKATNGRPIEGVTIPHPAHQFSLAYPKGSNHDRCIGQPEFCTYIPLTETPEEIFTTRGNLPPYIGSRTREKTTGRIYSIPSNSRPLKSAERAILLDEWCVNRDSNLHVFLEMAATSRTNIPVLDLRNLSGKITGGDHVHRLDDHCTKRSTLNNFIPNPTTNIIFSTDTMGRFGRGKDNYIMHFQGVIHYGLALVIIGSSYSNKIEKEAHLHYNGLCCEELIEEKLVSCDNQIPQIQIFPDNPLLYTNINLLDPTKATSFKGLIIEENNDSSWAVATILLSRIKTRVNSAQWGVSEKSTPVVFSLGVQELMRIGIKRIIKSLALMLYIHLDYEDRILEMMIQSLSQDIWSDLSSIILIPDITPSVMKFLNIDGIADAYTNSSHISQCLNRSLITEIRKISNCPNKLMSLKPFHLYNNIKIAHILRMWGKVIYILSDKKYDMRPIIHECLQSVQSPTQEINVLDHQLASLLYGRTMVVYGYECYKMIWKEYPLKICYTPPETILRLDPFPDTLSQKRLLSYSLVPFTRHTGYPFSILMDIRSEITIDIKILYTPIIKDYCQKLRADHQYRTVGQVSTAYLKYMEILIRESINIQGHALCTADGESSLGRLMNLVTGKPILYNSLVDKKSIPPQRGYTYIPGSFLDRPDQLIDPHINVIYGGDITNIELQNEIIKIVNRKKIHVDIITCDAESSVEFSVSITIEILLSIIRLGYLLRSNNLIIKTYALDPLIMCQMGGKLQMGWEDVKLVTPLFSSYESSECFWVCTGVRPLEDLSKCLTNYRLEGTLTIPTSSTSRIDGMDNFIKERTASSIPLQEQDLDTTLNLIRNAQRLGYRDNTGLALESLCNHLMTYDPALTMINNIKVSFKNIKQGLYDYLLGMKRVYDGVPLDLGLGAKVSKTRTTYTTIESHIIALRNLELVYKMSEISDDISSCDSYIRSWCMRVSEIKDKSKRVVLYSYKDVDEHVWRKKYLKSLWKVVGGLNTPLYRHI</sequence>
<keyword evidence="10" id="KW-0378">Hydrolase</keyword>
<dbReference type="Pfam" id="PF01728">
    <property type="entry name" value="FtsJ"/>
    <property type="match status" value="1"/>
</dbReference>
<evidence type="ECO:0000256" key="8">
    <source>
        <dbReference type="ARBA" id="ARBA00022695"/>
    </source>
</evidence>
<comment type="catalytic activity">
    <reaction evidence="20 21">
        <text>GTP + H2O = GDP + phosphate + H(+)</text>
        <dbReference type="Rhea" id="RHEA:19669"/>
        <dbReference type="ChEBI" id="CHEBI:15377"/>
        <dbReference type="ChEBI" id="CHEBI:15378"/>
        <dbReference type="ChEBI" id="CHEBI:37565"/>
        <dbReference type="ChEBI" id="CHEBI:43474"/>
        <dbReference type="ChEBI" id="CHEBI:58189"/>
    </reaction>
</comment>
<dbReference type="KEGG" id="vg:80539584"/>
<dbReference type="Proteomes" id="UP000829906">
    <property type="component" value="Segment"/>
</dbReference>
<evidence type="ECO:0000256" key="2">
    <source>
        <dbReference type="ARBA" id="ARBA00007934"/>
    </source>
</evidence>
<evidence type="ECO:0000256" key="14">
    <source>
        <dbReference type="ARBA" id="ARBA00023042"/>
    </source>
</evidence>
<dbReference type="InterPro" id="IPR014023">
    <property type="entry name" value="Mononeg_RNA_pol_cat"/>
</dbReference>
<keyword evidence="25" id="KW-1185">Reference proteome</keyword>
<evidence type="ECO:0000313" key="24">
    <source>
        <dbReference type="EMBL" id="QPL15295.1"/>
    </source>
</evidence>
<evidence type="ECO:0000256" key="15">
    <source>
        <dbReference type="ARBA" id="ARBA00023268"/>
    </source>
</evidence>
<keyword evidence="5 21" id="KW-0507">mRNA processing</keyword>
<dbReference type="PROSITE" id="PS50526">
    <property type="entry name" value="RDRP_SSRNA_NEG_NONSEG"/>
    <property type="match status" value="1"/>
</dbReference>
<evidence type="ECO:0000313" key="25">
    <source>
        <dbReference type="Proteomes" id="UP000829906"/>
    </source>
</evidence>
<comment type="catalytic activity">
    <reaction evidence="17 21">
        <text>a 5'-end (5'-triphosphoguanosine)-(2'-O-methyladenylyl)-adenylyl-cytidylyl-adenosine in mRNA + S-adenosyl-L-methionine = a 5'-end (N(7)-methyl 5'-triphosphoguanosine)-(2'-O-methyladenylyl)-adenylyl-cytidylyl-adenosine in mRNA + S-adenosyl-L-homocysteine</text>
        <dbReference type="Rhea" id="RHEA:65440"/>
        <dbReference type="Rhea" id="RHEA-COMP:16798"/>
        <dbReference type="Rhea" id="RHEA-COMP:16801"/>
        <dbReference type="ChEBI" id="CHEBI:57856"/>
        <dbReference type="ChEBI" id="CHEBI:59789"/>
        <dbReference type="ChEBI" id="CHEBI:156482"/>
        <dbReference type="ChEBI" id="CHEBI:156483"/>
    </reaction>
</comment>
<dbReference type="Gene3D" id="3.40.50.150">
    <property type="entry name" value="Vaccinia Virus protein VP39"/>
    <property type="match status" value="1"/>
</dbReference>
<evidence type="ECO:0000256" key="16">
    <source>
        <dbReference type="ARBA" id="ARBA00024494"/>
    </source>
</evidence>
<keyword evidence="11 21" id="KW-0067">ATP-binding</keyword>
<accession>A0AAE7TPP4</accession>
<keyword evidence="15" id="KW-0511">Multifunctional enzyme</keyword>
<comment type="catalytic activity">
    <reaction evidence="18 21">
        <text>a 5'-end (5'-triphosphoguanosine)-adenylyl-adenylyl-cytidylyl-adenosine in mRNA + S-adenosyl-L-methionine = a 5'-end (5'-triphosphoguanosine)-(2'-O-methyladenylyl)-adenylyl-cytidylyl-adenosine in mRNA + S-adenosyl-L-homocysteine + H(+)</text>
        <dbReference type="Rhea" id="RHEA:65380"/>
        <dbReference type="Rhea" id="RHEA-COMP:16797"/>
        <dbReference type="Rhea" id="RHEA-COMP:16801"/>
        <dbReference type="ChEBI" id="CHEBI:15378"/>
        <dbReference type="ChEBI" id="CHEBI:57856"/>
        <dbReference type="ChEBI" id="CHEBI:59789"/>
        <dbReference type="ChEBI" id="CHEBI:156482"/>
        <dbReference type="ChEBI" id="CHEBI:156484"/>
    </reaction>
</comment>
<evidence type="ECO:0000256" key="1">
    <source>
        <dbReference type="ARBA" id="ARBA00003132"/>
    </source>
</evidence>
<reference evidence="24" key="2">
    <citation type="submission" date="2020-11" db="EMBL/GenBank/DDBJ databases">
        <authorList>
            <person name="Kafer S."/>
            <person name="Paraskevopoulou S."/>
            <person name="Zirkel F."/>
            <person name="Wieseke N."/>
            <person name="Donath A."/>
            <person name="Petersen M."/>
            <person name="Jones T.C."/>
            <person name="Liu S."/>
            <person name="Zhou X."/>
            <person name="Middendorf M."/>
            <person name="Junglen S."/>
            <person name="Misof B."/>
            <person name="Drosten C."/>
        </authorList>
    </citation>
    <scope>NUCLEOTIDE SEQUENCE</scope>
    <source>
        <strain evidence="24">OKIAV98</strain>
    </source>
</reference>
<keyword evidence="4 21" id="KW-0489">Methyltransferase</keyword>
<dbReference type="GO" id="GO:0044423">
    <property type="term" value="C:virion component"/>
    <property type="evidence" value="ECO:0007669"/>
    <property type="project" value="UniProtKB-KW"/>
</dbReference>
<comment type="catalytic activity">
    <reaction evidence="21">
        <text>RNA(n) + a ribonucleoside 5'-triphosphate = RNA(n+1) + diphosphate</text>
        <dbReference type="Rhea" id="RHEA:21248"/>
        <dbReference type="Rhea" id="RHEA-COMP:14527"/>
        <dbReference type="Rhea" id="RHEA-COMP:17342"/>
        <dbReference type="ChEBI" id="CHEBI:33019"/>
        <dbReference type="ChEBI" id="CHEBI:61557"/>
        <dbReference type="ChEBI" id="CHEBI:140395"/>
        <dbReference type="EC" id="2.7.7.48"/>
    </reaction>
</comment>
<dbReference type="EC" id="2.1.1.-" evidence="21"/>
<dbReference type="EC" id="3.6.1.-" evidence="21"/>
<evidence type="ECO:0000256" key="7">
    <source>
        <dbReference type="ARBA" id="ARBA00022691"/>
    </source>
</evidence>
<reference evidence="24" key="1">
    <citation type="journal article" date="2019" name="PLoS Pathog.">
        <title>Re-assessing the diversity of negative strand RNA viruses in insects.</title>
        <authorList>
            <person name="Kafer S."/>
            <person name="Paraskevopoulou S."/>
            <person name="Zirkel F."/>
            <person name="Wieseke N."/>
            <person name="Donath A."/>
            <person name="Petersen M."/>
            <person name="Jones T.C."/>
            <person name="Liu S."/>
            <person name="Zhou X."/>
            <person name="Middendorf M."/>
            <person name="Junglen S."/>
            <person name="Misof B."/>
            <person name="Drosten C."/>
        </authorList>
    </citation>
    <scope>NUCLEOTIDE SEQUENCE</scope>
    <source>
        <strain evidence="24">OKIAV98</strain>
    </source>
</reference>
<dbReference type="RefSeq" id="YP_010800924.1">
    <property type="nucleotide sequence ID" value="NC_076919.1"/>
</dbReference>
<keyword evidence="21" id="KW-1035">Host cytoplasm</keyword>
<evidence type="ECO:0000256" key="11">
    <source>
        <dbReference type="ARBA" id="ARBA00022840"/>
    </source>
</evidence>
<keyword evidence="9 21" id="KW-0547">Nucleotide-binding</keyword>
<evidence type="ECO:0000256" key="13">
    <source>
        <dbReference type="ARBA" id="ARBA00022953"/>
    </source>
</evidence>
<dbReference type="InterPro" id="IPR002877">
    <property type="entry name" value="RNA_MeTrfase_FtsJ_dom"/>
</dbReference>
<dbReference type="InterPro" id="IPR025786">
    <property type="entry name" value="Mononega_L_MeTrfase"/>
</dbReference>
<evidence type="ECO:0000256" key="17">
    <source>
        <dbReference type="ARBA" id="ARBA00024499"/>
    </source>
</evidence>
<keyword evidence="13 21" id="KW-0693">Viral RNA replication</keyword>
<evidence type="ECO:0000256" key="18">
    <source>
        <dbReference type="ARBA" id="ARBA00047332"/>
    </source>
</evidence>
<comment type="function">
    <text evidence="1 21">RNA-directed RNA polymerase that catalyzes the replication of viral genomic RNA. The template is composed of the viral RNA tightly encapsidated by the nucleoprotein (N). The replicase mode is dependent on intracellular N protein concentration. In this mode, the polymerase replicates the whole viral genome without recognizing transcriptional signals, and the replicated genome is not caped or polyadenylated.</text>
</comment>
<dbReference type="EMBL" id="MW288166">
    <property type="protein sequence ID" value="QPL15295.1"/>
    <property type="molecule type" value="Viral_cRNA"/>
</dbReference>
<evidence type="ECO:0000256" key="20">
    <source>
        <dbReference type="ARBA" id="ARBA00048548"/>
    </source>
</evidence>
<dbReference type="EC" id="2.7.7.88" evidence="21"/>
<dbReference type="EC" id="2.7.7.48" evidence="21"/>
<dbReference type="GO" id="GO:0003968">
    <property type="term" value="F:RNA-directed RNA polymerase activity"/>
    <property type="evidence" value="ECO:0007669"/>
    <property type="project" value="UniProtKB-KW"/>
</dbReference>
<name>A0AAE7TPP4_9MONO</name>
<dbReference type="InterPro" id="IPR029063">
    <property type="entry name" value="SAM-dependent_MTases_sf"/>
</dbReference>
<dbReference type="Pfam" id="PF14318">
    <property type="entry name" value="Mononeg_mRNAcap"/>
    <property type="match status" value="1"/>
</dbReference>
<evidence type="ECO:0000256" key="5">
    <source>
        <dbReference type="ARBA" id="ARBA00022664"/>
    </source>
</evidence>
<dbReference type="GO" id="GO:0005524">
    <property type="term" value="F:ATP binding"/>
    <property type="evidence" value="ECO:0007669"/>
    <property type="project" value="UniProtKB-KW"/>
</dbReference>
<dbReference type="Pfam" id="PF00946">
    <property type="entry name" value="Mononeg_RNA_pol"/>
    <property type="match status" value="1"/>
</dbReference>
<comment type="catalytic activity">
    <reaction evidence="19">
        <text>a 5'-end (5'-triphosphoguanosine)-adenylyl-adenylyl-cytidylyl-adenosine in mRNA + 2 S-adenosyl-L-methionine = a 5'-end (N(7)-methyl 5'-triphosphoguanosine)-(2'-O-methyladenylyl)-adenylyl-cytidylyl-adenosine in mRNA + 2 S-adenosyl-L-homocysteine + H(+)</text>
        <dbReference type="Rhea" id="RHEA:65376"/>
        <dbReference type="Rhea" id="RHEA-COMP:16797"/>
        <dbReference type="Rhea" id="RHEA-COMP:16798"/>
        <dbReference type="ChEBI" id="CHEBI:15378"/>
        <dbReference type="ChEBI" id="CHEBI:57856"/>
        <dbReference type="ChEBI" id="CHEBI:59789"/>
        <dbReference type="ChEBI" id="CHEBI:156483"/>
        <dbReference type="ChEBI" id="CHEBI:156484"/>
        <dbReference type="EC" id="2.1.1.375"/>
    </reaction>
</comment>
<protein>
    <recommendedName>
        <fullName evidence="21">RNA-directed RNA polymerase L</fullName>
        <shortName evidence="21">Protein L</shortName>
    </recommendedName>
    <alternativeName>
        <fullName evidence="21">Large structural protein</fullName>
    </alternativeName>
    <alternativeName>
        <fullName evidence="21">Replicase</fullName>
    </alternativeName>
    <alternativeName>
        <fullName evidence="21">Transcriptase</fullName>
    </alternativeName>
    <domain>
        <recommendedName>
            <fullName evidence="21">RNA-directed RNA polymerase</fullName>
            <ecNumber evidence="21">2.7.7.48</ecNumber>
        </recommendedName>
    </domain>
    <domain>
        <recommendedName>
            <fullName evidence="21">GTP phosphohydrolase</fullName>
            <ecNumber evidence="21">3.6.1.-</ecNumber>
        </recommendedName>
    </domain>
    <domain>
        <recommendedName>
            <fullName evidence="21">GDP polyribonucleotidyltransferase</fullName>
            <ecNumber evidence="21">2.7.7.88</ecNumber>
        </recommendedName>
        <alternativeName>
            <fullName evidence="21">PRNTase</fullName>
        </alternativeName>
    </domain>
    <domain>
        <recommendedName>
            <fullName evidence="21">mRNA (nucleoside-2'-O-)-methyltransferase</fullName>
            <shortName evidence="21">N1-2'-O-MTase</shortName>
            <ecNumber evidence="21">2.1.1.-</ecNumber>
        </recommendedName>
    </domain>
    <domain>
        <recommendedName>
            <fullName evidence="21">mRNA (guanine-N(7)-)-methyltransferase</fullName>
            <shortName evidence="21">G-N7-MTase</shortName>
        </recommendedName>
    </domain>
</protein>
<dbReference type="GeneID" id="80539584"/>
<feature type="domain" description="RdRp catalytic" evidence="22">
    <location>
        <begin position="540"/>
        <end position="731"/>
    </location>
</feature>
<comment type="similarity">
    <text evidence="2 21">Belongs to the paramyxovirus L protein family.</text>
</comment>
<keyword evidence="8 21" id="KW-0548">Nucleotidyltransferase</keyword>
<evidence type="ECO:0000259" key="22">
    <source>
        <dbReference type="PROSITE" id="PS50526"/>
    </source>
</evidence>
<evidence type="ECO:0000256" key="4">
    <source>
        <dbReference type="ARBA" id="ARBA00022603"/>
    </source>
</evidence>
<keyword evidence="12 21" id="KW-0946">Virion</keyword>
<evidence type="ECO:0000256" key="12">
    <source>
        <dbReference type="ARBA" id="ARBA00022844"/>
    </source>
</evidence>
<evidence type="ECO:0000256" key="19">
    <source>
        <dbReference type="ARBA" id="ARBA00047370"/>
    </source>
</evidence>
<keyword evidence="3 21" id="KW-0696">RNA-directed RNA polymerase</keyword>
<dbReference type="InterPro" id="IPR016269">
    <property type="entry name" value="RNA-dir_pol_paramyxovirus"/>
</dbReference>
<organism evidence="24 25">
    <name type="scientific">Hymenopteran arli-related virus OKIAV98</name>
    <dbReference type="NCBI Taxonomy" id="2792565"/>
    <lineage>
        <taxon>Viruses</taxon>
        <taxon>Riboviria</taxon>
        <taxon>Orthornavirae</taxon>
        <taxon>Negarnaviricota</taxon>
        <taxon>Haploviricotina</taxon>
        <taxon>Monjiviricetes</taxon>
        <taxon>Mononegavirales</taxon>
        <taxon>Lispiviridae</taxon>
        <taxon>Synelinevirus</taxon>
        <taxon>Synelinevirus bonnense</taxon>
    </lineage>
</organism>
<feature type="domain" description="Mononegavirus-type SAM-dependent 2'-O-MTase" evidence="23">
    <location>
        <begin position="1624"/>
        <end position="1818"/>
    </location>
</feature>
<evidence type="ECO:0000259" key="23">
    <source>
        <dbReference type="PROSITE" id="PS51590"/>
    </source>
</evidence>